<keyword evidence="2" id="KW-1185">Reference proteome</keyword>
<protein>
    <submittedName>
        <fullName evidence="1">Uncharacterized protein</fullName>
    </submittedName>
</protein>
<dbReference type="EMBL" id="NBNE01009133">
    <property type="protein sequence ID" value="OWY98729.1"/>
    <property type="molecule type" value="Genomic_DNA"/>
</dbReference>
<gene>
    <name evidence="1" type="ORF">PHMEG_00030435</name>
</gene>
<dbReference type="STRING" id="4795.A0A225V2V4"/>
<evidence type="ECO:0000313" key="2">
    <source>
        <dbReference type="Proteomes" id="UP000198211"/>
    </source>
</evidence>
<sequence>MVYAAFESEYKSAYESLKGICDRVGSSDFFPTSKRTGMNAKIDGAKLPHFKNHTNNRLESFFGKLKDGIDGSMSMAACIKALVAYDRRVQNEYQYRAARIGQFVNSSYDEEMSSVLRFTTHFVAEQIEDQYAKALSKFEFTLLELRLPFRDVDEASVSPCYRLQEARERSRASHSNGKFPNS</sequence>
<name>A0A225V2V4_9STRA</name>
<evidence type="ECO:0000313" key="1">
    <source>
        <dbReference type="EMBL" id="OWY98729.1"/>
    </source>
</evidence>
<dbReference type="AlphaFoldDB" id="A0A225V2V4"/>
<comment type="caution">
    <text evidence="1">The sequence shown here is derived from an EMBL/GenBank/DDBJ whole genome shotgun (WGS) entry which is preliminary data.</text>
</comment>
<proteinExistence type="predicted"/>
<organism evidence="1 2">
    <name type="scientific">Phytophthora megakarya</name>
    <dbReference type="NCBI Taxonomy" id="4795"/>
    <lineage>
        <taxon>Eukaryota</taxon>
        <taxon>Sar</taxon>
        <taxon>Stramenopiles</taxon>
        <taxon>Oomycota</taxon>
        <taxon>Peronosporomycetes</taxon>
        <taxon>Peronosporales</taxon>
        <taxon>Peronosporaceae</taxon>
        <taxon>Phytophthora</taxon>
    </lineage>
</organism>
<accession>A0A225V2V4</accession>
<dbReference type="OrthoDB" id="96470at2759"/>
<dbReference type="Proteomes" id="UP000198211">
    <property type="component" value="Unassembled WGS sequence"/>
</dbReference>
<reference evidence="2" key="1">
    <citation type="submission" date="2017-03" db="EMBL/GenBank/DDBJ databases">
        <title>Phytopthora megakarya and P. palmivora, two closely related causual agents of cacao black pod achieved similar genome size and gene model numbers by different mechanisms.</title>
        <authorList>
            <person name="Ali S."/>
            <person name="Shao J."/>
            <person name="Larry D.J."/>
            <person name="Kronmiller B."/>
            <person name="Shen D."/>
            <person name="Strem M.D."/>
            <person name="Melnick R.L."/>
            <person name="Guiltinan M.J."/>
            <person name="Tyler B.M."/>
            <person name="Meinhardt L.W."/>
            <person name="Bailey B.A."/>
        </authorList>
    </citation>
    <scope>NUCLEOTIDE SEQUENCE [LARGE SCALE GENOMIC DNA]</scope>
    <source>
        <strain evidence="2">zdho120</strain>
    </source>
</reference>